<evidence type="ECO:0000256" key="6">
    <source>
        <dbReference type="ARBA" id="ARBA00022884"/>
    </source>
</evidence>
<dbReference type="OrthoDB" id="1063910at2"/>
<evidence type="ECO:0000256" key="3">
    <source>
        <dbReference type="ARBA" id="ARBA00022722"/>
    </source>
</evidence>
<dbReference type="EMBL" id="REFO01000006">
    <property type="protein sequence ID" value="RMB00043.1"/>
    <property type="molecule type" value="Genomic_DNA"/>
</dbReference>
<dbReference type="InterPro" id="IPR005537">
    <property type="entry name" value="RAMP_III_fam"/>
</dbReference>
<sequence>MNLEFKGTYLIKANIYCLTGLHIGGSKESFEIGGIDNPVIKTPISLTLPDGREIKEGIPYIPGSSLKGKMRSLLEWQYKLVKIAKDKKGNIKSKFEIKDPENPNKLNDVAITFGVGVSDLKEVSEIAGPVRIKVYDAYPTAETIKKWEEELGAGLYTEVKTENAIDRITAQANPRQQERVPAGSEFEVEIGYEVYDEEDHNRIRIIFEGMKRVEDNYLGGGGSRGNGRVIFKDIKIYFKDRSYYIGQSEPQLKGEYKSVSEALKNFQK</sequence>
<protein>
    <recommendedName>
        <fullName evidence="2">CRISPR system Cms endoribonuclease Csm3</fullName>
    </recommendedName>
    <alternativeName>
        <fullName evidence="8">CRISPR type III A-associated RAMP protein Csm3</fullName>
    </alternativeName>
</protein>
<keyword evidence="3" id="KW-0540">Nuclease</keyword>
<evidence type="ECO:0000256" key="1">
    <source>
        <dbReference type="ARBA" id="ARBA00006342"/>
    </source>
</evidence>
<comment type="caution">
    <text evidence="10">The sequence shown here is derived from an EMBL/GenBank/DDBJ whole genome shotgun (WGS) entry which is preliminary data.</text>
</comment>
<accession>A0A3M0CAJ7</accession>
<evidence type="ECO:0000313" key="10">
    <source>
        <dbReference type="EMBL" id="RMB00043.1"/>
    </source>
</evidence>
<keyword evidence="11" id="KW-1185">Reference proteome</keyword>
<proteinExistence type="inferred from homology"/>
<dbReference type="GO" id="GO:0051607">
    <property type="term" value="P:defense response to virus"/>
    <property type="evidence" value="ECO:0007669"/>
    <property type="project" value="UniProtKB-KW"/>
</dbReference>
<evidence type="ECO:0000256" key="4">
    <source>
        <dbReference type="ARBA" id="ARBA00022759"/>
    </source>
</evidence>
<evidence type="ECO:0000256" key="2">
    <source>
        <dbReference type="ARBA" id="ARBA00022150"/>
    </source>
</evidence>
<keyword evidence="6" id="KW-0694">RNA-binding</keyword>
<dbReference type="GO" id="GO:0016787">
    <property type="term" value="F:hydrolase activity"/>
    <property type="evidence" value="ECO:0007669"/>
    <property type="project" value="UniProtKB-KW"/>
</dbReference>
<dbReference type="Proteomes" id="UP000280842">
    <property type="component" value="Unassembled WGS sequence"/>
</dbReference>
<dbReference type="GO" id="GO:0003723">
    <property type="term" value="F:RNA binding"/>
    <property type="evidence" value="ECO:0007669"/>
    <property type="project" value="UniProtKB-KW"/>
</dbReference>
<dbReference type="NCBIfam" id="TIGR02582">
    <property type="entry name" value="cas7_TM1809"/>
    <property type="match status" value="1"/>
</dbReference>
<name>A0A3M0CAJ7_9AQUI</name>
<evidence type="ECO:0000259" key="9">
    <source>
        <dbReference type="Pfam" id="PF03787"/>
    </source>
</evidence>
<dbReference type="AlphaFoldDB" id="A0A3M0CAJ7"/>
<dbReference type="InterPro" id="IPR052216">
    <property type="entry name" value="CRISPR_Csm3_endoribonuclease"/>
</dbReference>
<keyword evidence="5" id="KW-0378">Hydrolase</keyword>
<evidence type="ECO:0000256" key="8">
    <source>
        <dbReference type="ARBA" id="ARBA00033183"/>
    </source>
</evidence>
<keyword evidence="7" id="KW-0051">Antiviral defense</keyword>
<evidence type="ECO:0000313" key="11">
    <source>
        <dbReference type="Proteomes" id="UP000280842"/>
    </source>
</evidence>
<dbReference type="PANTHER" id="PTHR35579:SF3">
    <property type="entry name" value="CRISPR SYSTEM CMS ENDORIBONUCLEASE CSM3"/>
    <property type="match status" value="1"/>
</dbReference>
<gene>
    <name evidence="10" type="ORF">CLV39_0069</name>
</gene>
<dbReference type="GO" id="GO:0004519">
    <property type="term" value="F:endonuclease activity"/>
    <property type="evidence" value="ECO:0007669"/>
    <property type="project" value="UniProtKB-KW"/>
</dbReference>
<comment type="similarity">
    <text evidence="1">Belongs to the CRISPR-associated Csm3 family.</text>
</comment>
<evidence type="ECO:0000256" key="5">
    <source>
        <dbReference type="ARBA" id="ARBA00022801"/>
    </source>
</evidence>
<dbReference type="RefSeq" id="WP_121922250.1">
    <property type="nucleotide sequence ID" value="NZ_REFO01000006.1"/>
</dbReference>
<dbReference type="InterPro" id="IPR013412">
    <property type="entry name" value="CRISPR-assoc_RAMP_Csm3"/>
</dbReference>
<reference evidence="10 11" key="1">
    <citation type="submission" date="2018-10" db="EMBL/GenBank/DDBJ databases">
        <title>Genomic Encyclopedia of Archaeal and Bacterial Type Strains, Phase II (KMG-II): from individual species to whole genera.</title>
        <authorList>
            <person name="Goeker M."/>
        </authorList>
    </citation>
    <scope>NUCLEOTIDE SEQUENCE [LARGE SCALE GENOMIC DNA]</scope>
    <source>
        <strain evidence="10 11">VM1</strain>
    </source>
</reference>
<dbReference type="Pfam" id="PF03787">
    <property type="entry name" value="RAMPs"/>
    <property type="match status" value="1"/>
</dbReference>
<dbReference type="PANTHER" id="PTHR35579">
    <property type="entry name" value="CRISPR SYSTEM CMS ENDORIBONUCLEASE CSM3"/>
    <property type="match status" value="1"/>
</dbReference>
<evidence type="ECO:0000256" key="7">
    <source>
        <dbReference type="ARBA" id="ARBA00023118"/>
    </source>
</evidence>
<feature type="domain" description="CRISPR type III-associated protein" evidence="9">
    <location>
        <begin position="15"/>
        <end position="229"/>
    </location>
</feature>
<keyword evidence="4" id="KW-0255">Endonuclease</keyword>
<organism evidence="10 11">
    <name type="scientific">Hydrogenothermus marinus</name>
    <dbReference type="NCBI Taxonomy" id="133270"/>
    <lineage>
        <taxon>Bacteria</taxon>
        <taxon>Pseudomonadati</taxon>
        <taxon>Aquificota</taxon>
        <taxon>Aquificia</taxon>
        <taxon>Aquificales</taxon>
        <taxon>Hydrogenothermaceae</taxon>
        <taxon>Hydrogenothermus</taxon>
    </lineage>
</organism>